<dbReference type="Pfam" id="PF01454">
    <property type="entry name" value="MAGE"/>
    <property type="match status" value="1"/>
</dbReference>
<feature type="compositionally biased region" description="Polar residues" evidence="1">
    <location>
        <begin position="36"/>
        <end position="47"/>
    </location>
</feature>
<gene>
    <name evidence="4" type="primary">LOC116540530</name>
</gene>
<evidence type="ECO:0000256" key="1">
    <source>
        <dbReference type="SAM" id="MobiDB-lite"/>
    </source>
</evidence>
<keyword evidence="3" id="KW-1185">Reference proteome</keyword>
<dbReference type="SMART" id="SM01373">
    <property type="entry name" value="MAGE"/>
    <property type="match status" value="1"/>
</dbReference>
<dbReference type="InterPro" id="IPR037445">
    <property type="entry name" value="MAGE"/>
</dbReference>
<name>A0A6J3GR62_SAPAP</name>
<dbReference type="FunFam" id="1.10.10.1210:FF:000001">
    <property type="entry name" value="melanoma-associated antigen D1"/>
    <property type="match status" value="1"/>
</dbReference>
<organism evidence="3 4">
    <name type="scientific">Sapajus apella</name>
    <name type="common">Brown-capped capuchin</name>
    <name type="synonym">Cebus apella</name>
    <dbReference type="NCBI Taxonomy" id="9515"/>
    <lineage>
        <taxon>Eukaryota</taxon>
        <taxon>Metazoa</taxon>
        <taxon>Chordata</taxon>
        <taxon>Craniata</taxon>
        <taxon>Vertebrata</taxon>
        <taxon>Euteleostomi</taxon>
        <taxon>Mammalia</taxon>
        <taxon>Eutheria</taxon>
        <taxon>Euarchontoglires</taxon>
        <taxon>Primates</taxon>
        <taxon>Haplorrhini</taxon>
        <taxon>Platyrrhini</taxon>
        <taxon>Cebidae</taxon>
        <taxon>Cebinae</taxon>
        <taxon>Sapajus</taxon>
    </lineage>
</organism>
<dbReference type="PANTHER" id="PTHR11736:SF85">
    <property type="entry name" value="MAGE DOMAIN-CONTAINING PROTEIN MAGEA13P-RELATED"/>
    <property type="match status" value="1"/>
</dbReference>
<dbReference type="SMART" id="SM01392">
    <property type="entry name" value="MAGE_N"/>
    <property type="match status" value="1"/>
</dbReference>
<evidence type="ECO:0000313" key="4">
    <source>
        <dbReference type="RefSeq" id="XP_032119962.1"/>
    </source>
</evidence>
<feature type="domain" description="MAGE" evidence="2">
    <location>
        <begin position="114"/>
        <end position="310"/>
    </location>
</feature>
<evidence type="ECO:0000313" key="3">
    <source>
        <dbReference type="Proteomes" id="UP000504640"/>
    </source>
</evidence>
<dbReference type="AlphaFoldDB" id="A0A6J3GR62"/>
<dbReference type="FunFam" id="1.10.10.1200:FF:000007">
    <property type="entry name" value="Melanoma-associated antigen C2"/>
    <property type="match status" value="1"/>
</dbReference>
<evidence type="ECO:0000259" key="2">
    <source>
        <dbReference type="PROSITE" id="PS50838"/>
    </source>
</evidence>
<dbReference type="PROSITE" id="PS50838">
    <property type="entry name" value="MAGE"/>
    <property type="match status" value="1"/>
</dbReference>
<dbReference type="GO" id="GO:0005634">
    <property type="term" value="C:nucleus"/>
    <property type="evidence" value="ECO:0007669"/>
    <property type="project" value="TreeGrafter"/>
</dbReference>
<dbReference type="InterPro" id="IPR041898">
    <property type="entry name" value="MAGE_WH1"/>
</dbReference>
<dbReference type="PANTHER" id="PTHR11736">
    <property type="entry name" value="MELANOMA-ASSOCIATED ANTIGEN MAGE ANTIGEN"/>
    <property type="match status" value="1"/>
</dbReference>
<sequence>MPHSQKSQHLDLEQGLQAPREAQGLMGVQVPEADKVNTTASSSSSTLIQGTLEKVSASGTTGTPQSPQKVYFSCTTIKATPWNQSDKSSRSQEKKNPCASQALPEAESLLGSMLEKKVAELVKFLSVKYRTKQPITEAEMLKHVIKEHKDHFPLIFMQARECMEMVFGIDVKEVDPISHSYVLLKSLDLTYYGKLSNDQGMPKTGLLIRILGMIFIEGNCASEEKIWEVLNIIGMYAGRKDFIYGDFRKLITRDLVHEKYLECFQVPNSHSPRYEFRWGPRAYAETTKMKVLEFFSRASASSFPPLYKEALRDEEEKAQEIIATMGGTTLMASAYFQAKSSSSSFPE</sequence>
<dbReference type="Pfam" id="PF12440">
    <property type="entry name" value="MAGE_N"/>
    <property type="match status" value="1"/>
</dbReference>
<dbReference type="Gene3D" id="1.10.10.1210">
    <property type="entry name" value="MAGE homology domain, winged helix WH2 motif"/>
    <property type="match status" value="1"/>
</dbReference>
<dbReference type="InterPro" id="IPR021072">
    <property type="entry name" value="MAGE_N"/>
</dbReference>
<accession>A0A6J3GR62</accession>
<dbReference type="GeneID" id="116540530"/>
<dbReference type="GO" id="GO:0000122">
    <property type="term" value="P:negative regulation of transcription by RNA polymerase II"/>
    <property type="evidence" value="ECO:0007669"/>
    <property type="project" value="TreeGrafter"/>
</dbReference>
<dbReference type="RefSeq" id="XP_032119962.1">
    <property type="nucleotide sequence ID" value="XM_032264071.1"/>
</dbReference>
<protein>
    <submittedName>
        <fullName evidence="4">LOW QUALITY PROTEIN: putative MAGE domain-containing protein MAGEA13P</fullName>
    </submittedName>
</protein>
<dbReference type="Gene3D" id="1.10.10.1200">
    <property type="entry name" value="MAGE homology domain, winged helix WH1 motif"/>
    <property type="match status" value="1"/>
</dbReference>
<dbReference type="InterPro" id="IPR041899">
    <property type="entry name" value="MAGE_WH2"/>
</dbReference>
<dbReference type="InterPro" id="IPR002190">
    <property type="entry name" value="MHD_dom"/>
</dbReference>
<feature type="region of interest" description="Disordered" evidence="1">
    <location>
        <begin position="1"/>
        <end position="47"/>
    </location>
</feature>
<dbReference type="Proteomes" id="UP000504640">
    <property type="component" value="Unplaced"/>
</dbReference>
<proteinExistence type="predicted"/>
<reference evidence="4" key="1">
    <citation type="submission" date="2025-08" db="UniProtKB">
        <authorList>
            <consortium name="RefSeq"/>
        </authorList>
    </citation>
    <scope>IDENTIFICATION</scope>
    <source>
        <tissue evidence="4">Blood</tissue>
    </source>
</reference>